<comment type="caution">
    <text evidence="1">The sequence shown here is derived from an EMBL/GenBank/DDBJ whole genome shotgun (WGS) entry which is preliminary data.</text>
</comment>
<keyword evidence="2" id="KW-1185">Reference proteome</keyword>
<name>A0ACB8HKZ1_9BRYO</name>
<accession>A0ACB8HKZ1</accession>
<evidence type="ECO:0000313" key="1">
    <source>
        <dbReference type="EMBL" id="KAH9556894.1"/>
    </source>
</evidence>
<dbReference type="EMBL" id="CM038913">
    <property type="protein sequence ID" value="KAH9556894.1"/>
    <property type="molecule type" value="Genomic_DNA"/>
</dbReference>
<sequence>MFTPGRAKGGYGRIREAATAAGDGTVPAAAAAAATPVGAISSSTAGFRQPSSPWAPPALTPSRASRVLRSGGGKGSSDGNQPVFVCDLPHQFRALLGEGKLGTQGDAAKVQGGMDGKSGLSWILNGQHLCVWSHLHSGTCAILTVPQLGLSDKEDSWLVCLVAHHVDQQTEVGYLKGCDAVSVIMCSSKSLALVYWPDAFSSGEKPPIISTGTNNRALTSLLNDDRPSNHRSNSGSVGVPLVTSIVASSSTSPDVSVAVASGSDGELWRFDCGPDGISKQQIARDVTGAEVGYSVFATNSSRAWSLVWCSLPNEGVQQLLLLTSHGFECWNVDLSPRGVVTKAWTYDLSNEKDVMYDLAGQKQVWLLDLQVDESGKEFTVLVASFSKDFVTSSSHMQYSLHYFQLWGEGEIRRRAPPQIILPKARVEEEAFLYSMCLRTGGQPAGSALILAGDGTATVAHVGKGNHVRLYQFDLSWGAGKVLDACVVPGEDAGAWIVLTEDAGVWAIPPKAILLGAVQPPERGLSRRVSTTEEPVKDERRQLMFGDATELQRLGSGRVVAGDAQLDQVVSQWPSQDDEAETSVGRFFQQYLASGQLTSVLDKLQNAGAFEREGDRNVFACTSRAIVDTLAKHWASGRASGVAVLATVSSQLADKQRRHQQYLNFLAASKCHEELQHKQREALHVIMEHGEKLAGMMKLRELNNAQAQPGSPDNFTGSSKLLPPQSSGEGTGALWDTVQLVGEKARRNNVMLMDRDRVEVFYTRVSELEELFICIQQHAGALVQCDKAVKVQIERAAELAFACSTVLRVAIAYHDTQHAWYPSPEGLTPWYCKPAVRSGVWKVATMLLKLKSEAEASEPSLTPGLMTQLEEMADLLLESYAGAITAKVEREEEYRGLQMEYWSRRDTLLTALQQYAAQVAQTAAQRAGGGGKGEEQRQKVLQKLYTPLIALGCRHAAFSTLFQICMDLDDHKLLRRLMRESMGLKEGRFSRFVFEQCYQQGQHARLLRLGEEFGEELAVFLEEHPELLWVHQLKLHQFTAASKTLFLVSQHSTNSTIRQRRHLLQLAKLAALAGGAAGADEIAQNVDANVAILAVQEVAAREGVTGEELLSPGKLVDACLKSGSRELVMGAFEVFTNAGAKFCSSNYNLLEQAWLRAADQDDWVGLKKTSDEEPWSDDHLLEALQGTLLYQASKHFFGEAGMILPRFDQGFPNQIGVTADSAEAVESVLAKHPSYTYAGQIMLTAFRMGTSLHASLDERDADTMADL</sequence>
<evidence type="ECO:0000313" key="2">
    <source>
        <dbReference type="Proteomes" id="UP000828922"/>
    </source>
</evidence>
<proteinExistence type="predicted"/>
<gene>
    <name evidence="1" type="ORF">CY35_07G056300</name>
</gene>
<organism evidence="1 2">
    <name type="scientific">Sphagnum magellanicum</name>
    <dbReference type="NCBI Taxonomy" id="128215"/>
    <lineage>
        <taxon>Eukaryota</taxon>
        <taxon>Viridiplantae</taxon>
        <taxon>Streptophyta</taxon>
        <taxon>Embryophyta</taxon>
        <taxon>Bryophyta</taxon>
        <taxon>Sphagnophytina</taxon>
        <taxon>Sphagnopsida</taxon>
        <taxon>Sphagnales</taxon>
        <taxon>Sphagnaceae</taxon>
        <taxon>Sphagnum</taxon>
    </lineage>
</organism>
<dbReference type="Proteomes" id="UP000828922">
    <property type="component" value="Linkage Group LG07"/>
</dbReference>
<protein>
    <submittedName>
        <fullName evidence="1">Uncharacterized protein</fullName>
    </submittedName>
</protein>
<reference evidence="2" key="1">
    <citation type="journal article" date="2022" name="New Phytol.">
        <title>Phylogenomic structure and speciation in an emerging model: the Sphagnum magellanicum complex (Bryophyta).</title>
        <authorList>
            <person name="Shaw A.J."/>
            <person name="Piatkowski B."/>
            <person name="Duffy A.M."/>
            <person name="Aguero B."/>
            <person name="Imwattana K."/>
            <person name="Nieto-Lugilde M."/>
            <person name="Healey A."/>
            <person name="Weston D.J."/>
            <person name="Patel M.N."/>
            <person name="Schmutz J."/>
            <person name="Grimwood J."/>
            <person name="Yavitt J.B."/>
            <person name="Hassel K."/>
            <person name="Stenoien H.K."/>
            <person name="Flatberg K.I."/>
            <person name="Bickford C.P."/>
            <person name="Hicks K.A."/>
        </authorList>
    </citation>
    <scope>NUCLEOTIDE SEQUENCE [LARGE SCALE GENOMIC DNA]</scope>
</reference>